<reference evidence="11" key="1">
    <citation type="submission" date="2025-08" db="UniProtKB">
        <authorList>
            <consortium name="RefSeq"/>
        </authorList>
    </citation>
    <scope>IDENTIFICATION</scope>
    <source>
        <tissue evidence="11">Muscle</tissue>
    </source>
</reference>
<evidence type="ECO:0000256" key="3">
    <source>
        <dbReference type="ARBA" id="ARBA00022737"/>
    </source>
</evidence>
<dbReference type="InterPro" id="IPR020894">
    <property type="entry name" value="Cadherin_CS"/>
</dbReference>
<dbReference type="Pfam" id="PF00028">
    <property type="entry name" value="Cadherin"/>
    <property type="match status" value="2"/>
</dbReference>
<feature type="domain" description="Cadherin" evidence="9">
    <location>
        <begin position="11"/>
        <end position="117"/>
    </location>
</feature>
<evidence type="ECO:0000256" key="8">
    <source>
        <dbReference type="PROSITE-ProRule" id="PRU00043"/>
    </source>
</evidence>
<evidence type="ECO:0000256" key="1">
    <source>
        <dbReference type="ARBA" id="ARBA00004167"/>
    </source>
</evidence>
<sequence>MDANDNIPQFKKLRYEASVSENAEPGTFITKIEATDKDTGDFGKVRYTSINGPIAQNLILNSETGVITLRTLEEMDRERIPEYTLIVEARDNLGRGNKNVVELLIRLMDANDNVPIFLQPRYDAVLNTDMRSFNQRLIVKAFDADEMGPNSNVTYEIISGNYQDKFKINPISGEITLKEPLADVTKQENHNLPPITLNVRAHDQGVPVQSSSVEVQVHNQEYLNRTITFVIPLPAEKIRHRKDEIER</sequence>
<keyword evidence="7" id="KW-0325">Glycoprotein</keyword>
<evidence type="ECO:0000256" key="4">
    <source>
        <dbReference type="ARBA" id="ARBA00022837"/>
    </source>
</evidence>
<keyword evidence="4 8" id="KW-0106">Calcium</keyword>
<organism evidence="10 11">
    <name type="scientific">Limulus polyphemus</name>
    <name type="common">Atlantic horseshoe crab</name>
    <dbReference type="NCBI Taxonomy" id="6850"/>
    <lineage>
        <taxon>Eukaryota</taxon>
        <taxon>Metazoa</taxon>
        <taxon>Ecdysozoa</taxon>
        <taxon>Arthropoda</taxon>
        <taxon>Chelicerata</taxon>
        <taxon>Merostomata</taxon>
        <taxon>Xiphosura</taxon>
        <taxon>Limulidae</taxon>
        <taxon>Limulus</taxon>
    </lineage>
</organism>
<dbReference type="InterPro" id="IPR050174">
    <property type="entry name" value="Protocadherin/Cadherin-CA"/>
</dbReference>
<dbReference type="Proteomes" id="UP000694941">
    <property type="component" value="Unplaced"/>
</dbReference>
<dbReference type="PROSITE" id="PS00232">
    <property type="entry name" value="CADHERIN_1"/>
    <property type="match status" value="1"/>
</dbReference>
<dbReference type="Gene3D" id="2.60.40.60">
    <property type="entry name" value="Cadherins"/>
    <property type="match status" value="2"/>
</dbReference>
<dbReference type="PANTHER" id="PTHR24028:SF146">
    <property type="entry name" value="CADHERIN 96CB, ISOFORM D-RELATED"/>
    <property type="match status" value="1"/>
</dbReference>
<dbReference type="PANTHER" id="PTHR24028">
    <property type="entry name" value="CADHERIN-87A"/>
    <property type="match status" value="1"/>
</dbReference>
<evidence type="ECO:0000259" key="9">
    <source>
        <dbReference type="PROSITE" id="PS50268"/>
    </source>
</evidence>
<dbReference type="InterPro" id="IPR002126">
    <property type="entry name" value="Cadherin-like_dom"/>
</dbReference>
<evidence type="ECO:0000313" key="10">
    <source>
        <dbReference type="Proteomes" id="UP000694941"/>
    </source>
</evidence>
<keyword evidence="10" id="KW-1185">Reference proteome</keyword>
<comment type="subcellular location">
    <subcellularLocation>
        <location evidence="1">Membrane</location>
        <topology evidence="1">Single-pass membrane protein</topology>
    </subcellularLocation>
</comment>
<gene>
    <name evidence="11" type="primary">LOC106475941</name>
</gene>
<keyword evidence="2" id="KW-0812">Transmembrane</keyword>
<dbReference type="GeneID" id="106475941"/>
<evidence type="ECO:0000313" key="11">
    <source>
        <dbReference type="RefSeq" id="XP_013792071.2"/>
    </source>
</evidence>
<evidence type="ECO:0000256" key="5">
    <source>
        <dbReference type="ARBA" id="ARBA00022989"/>
    </source>
</evidence>
<dbReference type="CDD" id="cd11304">
    <property type="entry name" value="Cadherin_repeat"/>
    <property type="match status" value="2"/>
</dbReference>
<evidence type="ECO:0000256" key="2">
    <source>
        <dbReference type="ARBA" id="ARBA00022692"/>
    </source>
</evidence>
<dbReference type="PRINTS" id="PR00205">
    <property type="entry name" value="CADHERIN"/>
</dbReference>
<name>A0ABM1C0F9_LIMPO</name>
<dbReference type="SUPFAM" id="SSF49313">
    <property type="entry name" value="Cadherin-like"/>
    <property type="match status" value="2"/>
</dbReference>
<keyword evidence="3" id="KW-0677">Repeat</keyword>
<protein>
    <submittedName>
        <fullName evidence="11">Cadherin-86C-like</fullName>
    </submittedName>
</protein>
<dbReference type="InterPro" id="IPR015919">
    <property type="entry name" value="Cadherin-like_sf"/>
</dbReference>
<accession>A0ABM1C0F9</accession>
<evidence type="ECO:0000256" key="6">
    <source>
        <dbReference type="ARBA" id="ARBA00023136"/>
    </source>
</evidence>
<dbReference type="PROSITE" id="PS50268">
    <property type="entry name" value="CADHERIN_2"/>
    <property type="match status" value="2"/>
</dbReference>
<keyword evidence="5" id="KW-1133">Transmembrane helix</keyword>
<dbReference type="RefSeq" id="XP_013792071.2">
    <property type="nucleotide sequence ID" value="XM_013936617.2"/>
</dbReference>
<proteinExistence type="predicted"/>
<dbReference type="SMART" id="SM00112">
    <property type="entry name" value="CA"/>
    <property type="match status" value="2"/>
</dbReference>
<keyword evidence="6" id="KW-0472">Membrane</keyword>
<feature type="domain" description="Cadherin" evidence="9">
    <location>
        <begin position="139"/>
        <end position="229"/>
    </location>
</feature>
<evidence type="ECO:0000256" key="7">
    <source>
        <dbReference type="ARBA" id="ARBA00023180"/>
    </source>
</evidence>